<dbReference type="AlphaFoldDB" id="A0A8H5M223"/>
<keyword evidence="2" id="KW-1133">Transmembrane helix</keyword>
<feature type="transmembrane region" description="Helical" evidence="2">
    <location>
        <begin position="96"/>
        <end position="118"/>
    </location>
</feature>
<evidence type="ECO:0000256" key="1">
    <source>
        <dbReference type="SAM" id="MobiDB-lite"/>
    </source>
</evidence>
<accession>A0A8H5M223</accession>
<feature type="transmembrane region" description="Helical" evidence="2">
    <location>
        <begin position="207"/>
        <end position="227"/>
    </location>
</feature>
<feature type="transmembrane region" description="Helical" evidence="2">
    <location>
        <begin position="396"/>
        <end position="416"/>
    </location>
</feature>
<keyword evidence="2" id="KW-0472">Membrane</keyword>
<gene>
    <name evidence="4" type="ORF">D9757_011165</name>
</gene>
<feature type="transmembrane region" description="Helical" evidence="2">
    <location>
        <begin position="619"/>
        <end position="645"/>
    </location>
</feature>
<keyword evidence="2" id="KW-0812">Transmembrane</keyword>
<feature type="domain" description="DUF6536" evidence="3">
    <location>
        <begin position="94"/>
        <end position="238"/>
    </location>
</feature>
<feature type="transmembrane region" description="Helical" evidence="2">
    <location>
        <begin position="485"/>
        <end position="508"/>
    </location>
</feature>
<dbReference type="InterPro" id="IPR046623">
    <property type="entry name" value="DUF6536"/>
</dbReference>
<evidence type="ECO:0000259" key="3">
    <source>
        <dbReference type="Pfam" id="PF20163"/>
    </source>
</evidence>
<evidence type="ECO:0000256" key="2">
    <source>
        <dbReference type="SAM" id="Phobius"/>
    </source>
</evidence>
<organism evidence="4 5">
    <name type="scientific">Collybiopsis confluens</name>
    <dbReference type="NCBI Taxonomy" id="2823264"/>
    <lineage>
        <taxon>Eukaryota</taxon>
        <taxon>Fungi</taxon>
        <taxon>Dikarya</taxon>
        <taxon>Basidiomycota</taxon>
        <taxon>Agaricomycotina</taxon>
        <taxon>Agaricomycetes</taxon>
        <taxon>Agaricomycetidae</taxon>
        <taxon>Agaricales</taxon>
        <taxon>Marasmiineae</taxon>
        <taxon>Omphalotaceae</taxon>
        <taxon>Collybiopsis</taxon>
    </lineage>
</organism>
<comment type="caution">
    <text evidence="4">The sequence shown here is derived from an EMBL/GenBank/DDBJ whole genome shotgun (WGS) entry which is preliminary data.</text>
</comment>
<feature type="transmembrane region" description="Helical" evidence="2">
    <location>
        <begin position="665"/>
        <end position="687"/>
    </location>
</feature>
<reference evidence="4 5" key="1">
    <citation type="journal article" date="2020" name="ISME J.">
        <title>Uncovering the hidden diversity of litter-decomposition mechanisms in mushroom-forming fungi.</title>
        <authorList>
            <person name="Floudas D."/>
            <person name="Bentzer J."/>
            <person name="Ahren D."/>
            <person name="Johansson T."/>
            <person name="Persson P."/>
            <person name="Tunlid A."/>
        </authorList>
    </citation>
    <scope>NUCLEOTIDE SEQUENCE [LARGE SCALE GENOMIC DNA]</scope>
    <source>
        <strain evidence="4 5">CBS 406.79</strain>
    </source>
</reference>
<dbReference type="Pfam" id="PF20163">
    <property type="entry name" value="DUF6536"/>
    <property type="match status" value="1"/>
</dbReference>
<feature type="region of interest" description="Disordered" evidence="1">
    <location>
        <begin position="38"/>
        <end position="58"/>
    </location>
</feature>
<name>A0A8H5M223_9AGAR</name>
<feature type="transmembrane region" description="Helical" evidence="2">
    <location>
        <begin position="147"/>
        <end position="166"/>
    </location>
</feature>
<evidence type="ECO:0000313" key="5">
    <source>
        <dbReference type="Proteomes" id="UP000518752"/>
    </source>
</evidence>
<dbReference type="Proteomes" id="UP000518752">
    <property type="component" value="Unassembled WGS sequence"/>
</dbReference>
<feature type="transmembrane region" description="Helical" evidence="2">
    <location>
        <begin position="547"/>
        <end position="571"/>
    </location>
</feature>
<proteinExistence type="predicted"/>
<dbReference type="PANTHER" id="PTHR35395:SF1">
    <property type="entry name" value="DUF6536 DOMAIN-CONTAINING PROTEIN"/>
    <property type="match status" value="1"/>
</dbReference>
<evidence type="ECO:0000313" key="4">
    <source>
        <dbReference type="EMBL" id="KAF5378410.1"/>
    </source>
</evidence>
<dbReference type="OrthoDB" id="2924511at2759"/>
<feature type="compositionally biased region" description="Basic and acidic residues" evidence="1">
    <location>
        <begin position="43"/>
        <end position="58"/>
    </location>
</feature>
<sequence length="758" mass="84672">MSNSGSFSFQPLRYQPVYAPVSTNDSVKLFPKDSDLEVSSLSKQERQDRDWRDTSMDHHQMTEDEEVYESGLRSVLRKVKKTFGHLKSRLPTGWRFGAWLAVFQASAVLFANIIILLWSTLKSGGSINGIVFRDSNCHRVDQYSTGIHLLINVLSTLLLGASNYMMQTLCAPTRDEVDSAHEKGVWLDIGLQSIRNLKYTSRRKRRLWILLSISSIPLHLFYNSSFFTTISDNSYEIYPTFGPDLQTSPHIANDRYNWRCGYLGCPANVSEEELSRWDVLSPSECIHAYASDIVSDRGMVIPIVGDYVSNGTLIAGGKLAVGDWVADAYSWICSGMDSFNARTTRCSTVMKDLDSSHWKIKDAYYSGSIANEAIQVHYCLSQPVVPDCQLNFNLPLLSSVIVFNIVKLLCIIYTALKIKDDALVTVGDAITSFTSNPDIHTRGMCLISNKHFDSQNKGDSFTPLCLQYWHPRRIRWFNAASKRHWISTILLFVGATSIIVGLLVYALAELKLNGVVGFASLWQYGIGKYHTGNIITGQGWYIPGFTYIGLLASVLVSNSPQLILSLIYLVFNSLWTKMFIAREWSLYAHSQKPLRVSSPQGDQRSTYFLQIPYRFGLPLMAYMALLHWLLSQSIFLVQMNNYWYARDNGPDFPYITSSSCGYSPVGMILTVIVSMTLILGTFIIGFFTRLRGDMPFVGSCSAAISASCHPPPTGADSLKALKWGAVAAAQGDGEHGHVGHTCFSSGDVLDPIPGHYYS</sequence>
<dbReference type="PANTHER" id="PTHR35395">
    <property type="entry name" value="DUF6536 DOMAIN-CONTAINING PROTEIN"/>
    <property type="match status" value="1"/>
</dbReference>
<protein>
    <recommendedName>
        <fullName evidence="3">DUF6536 domain-containing protein</fullName>
    </recommendedName>
</protein>
<dbReference type="EMBL" id="JAACJN010000076">
    <property type="protein sequence ID" value="KAF5378410.1"/>
    <property type="molecule type" value="Genomic_DNA"/>
</dbReference>
<keyword evidence="5" id="KW-1185">Reference proteome</keyword>